<feature type="non-terminal residue" evidence="1">
    <location>
        <position position="1"/>
    </location>
</feature>
<sequence length="103" mass="10767">KPPCLGVALGDFALQTGAGNSERGWPLECTAAEGGSRTPVTLRKHSAVSRGQQQDAECAVQTRSFLNATSSCLSEAAVSEALSGQGKATQKAWISYRSSPQQQ</sequence>
<evidence type="ECO:0000313" key="2">
    <source>
        <dbReference type="Proteomes" id="UP000335636"/>
    </source>
</evidence>
<dbReference type="AlphaFoldDB" id="A0A5E4AFA6"/>
<reference evidence="1" key="1">
    <citation type="submission" date="2019-04" db="EMBL/GenBank/DDBJ databases">
        <authorList>
            <person name="Alioto T."/>
            <person name="Alioto T."/>
        </authorList>
    </citation>
    <scope>NUCLEOTIDE SEQUENCE [LARGE SCALE GENOMIC DNA]</scope>
</reference>
<evidence type="ECO:0000313" key="1">
    <source>
        <dbReference type="EMBL" id="VTJ55974.1"/>
    </source>
</evidence>
<proteinExistence type="predicted"/>
<comment type="caution">
    <text evidence="1">The sequence shown here is derived from an EMBL/GenBank/DDBJ whole genome shotgun (WGS) entry which is preliminary data.</text>
</comment>
<dbReference type="Proteomes" id="UP000335636">
    <property type="component" value="Unassembled WGS sequence"/>
</dbReference>
<protein>
    <submittedName>
        <fullName evidence="1">Uncharacterized protein</fullName>
    </submittedName>
</protein>
<accession>A0A5E4AFA6</accession>
<name>A0A5E4AFA6_MARMO</name>
<organism evidence="1 2">
    <name type="scientific">Marmota monax</name>
    <name type="common">Woodchuck</name>
    <dbReference type="NCBI Taxonomy" id="9995"/>
    <lineage>
        <taxon>Eukaryota</taxon>
        <taxon>Metazoa</taxon>
        <taxon>Chordata</taxon>
        <taxon>Craniata</taxon>
        <taxon>Vertebrata</taxon>
        <taxon>Euteleostomi</taxon>
        <taxon>Mammalia</taxon>
        <taxon>Eutheria</taxon>
        <taxon>Euarchontoglires</taxon>
        <taxon>Glires</taxon>
        <taxon>Rodentia</taxon>
        <taxon>Sciuromorpha</taxon>
        <taxon>Sciuridae</taxon>
        <taxon>Xerinae</taxon>
        <taxon>Marmotini</taxon>
        <taxon>Marmota</taxon>
    </lineage>
</organism>
<dbReference type="EMBL" id="CABDUW010000058">
    <property type="protein sequence ID" value="VTJ55974.1"/>
    <property type="molecule type" value="Genomic_DNA"/>
</dbReference>
<keyword evidence="2" id="KW-1185">Reference proteome</keyword>
<gene>
    <name evidence="1" type="ORF">MONAX_5E042278</name>
</gene>